<evidence type="ECO:0000313" key="2">
    <source>
        <dbReference type="EMBL" id="ATA65355.1"/>
    </source>
</evidence>
<feature type="compositionally biased region" description="Acidic residues" evidence="1">
    <location>
        <begin position="217"/>
        <end position="230"/>
    </location>
</feature>
<protein>
    <submittedName>
        <fullName evidence="2">Uncharacterized protein</fullName>
    </submittedName>
</protein>
<feature type="compositionally biased region" description="Acidic residues" evidence="1">
    <location>
        <begin position="165"/>
        <end position="196"/>
    </location>
</feature>
<accession>A0A289Z6Y0</accession>
<dbReference type="Proteomes" id="UP000223363">
    <property type="component" value="Segment"/>
</dbReference>
<name>A0A289Z6Y0_9CAUD</name>
<feature type="region of interest" description="Disordered" evidence="1">
    <location>
        <begin position="41"/>
        <end position="238"/>
    </location>
</feature>
<reference evidence="3" key="1">
    <citation type="submission" date="2017-06" db="EMBL/GenBank/DDBJ databases">
        <authorList>
            <person name="Zhao X."/>
        </authorList>
    </citation>
    <scope>NUCLEOTIDE SEQUENCE [LARGE SCALE GENOMIC DNA]</scope>
</reference>
<dbReference type="InterPro" id="IPR024413">
    <property type="entry name" value="Phage_phiKZ_Orf92_int-head"/>
</dbReference>
<evidence type="ECO:0000256" key="1">
    <source>
        <dbReference type="SAM" id="MobiDB-lite"/>
    </source>
</evidence>
<proteinExistence type="predicted"/>
<sequence length="757" mass="78475">MKFTKSILAKRASAPAVESEVIDQAKIDQLAEKNADIDEVATGGEGIQTAEQKPDTTKDITMSEVDQVVAGESDPKNVVGEQSDEKAPVVKDAGADLPGAVGKGDEVADNKGNTEVPDTENEDETGTAPTETKPDPEADSNEAVATGEETAPSKEDAAAAVAADLEADPVDSPVTEEEGTEASADDTAEAAEEEANLDNAEAGADTESDPANSAEGEATEAEDQPGEEGAAEAAAEVADAPVEVAAVEVDPTEAGDTTAADEVDAIAVGDDVVVPVEVNEPGEPVVAEVQFEEPVGETEIVVATGAATDGTADTTAAIVAEPEAAPVAVVEGPEATPDFVAVADATDGVVPAATEVDEAFESADVIETDIVEQEPTYEILSEAVQTYPEVVAVLDNALANGGISVEAAALLNIFTQRDGIPAGMNVATESYGGYARSQTRIALESIKESLRQWWADLVKWAKEQRDRLAAWLKSLFDASAAMRKEAEAIIKDAEGLTTDATGDIEVKDPSALVKDGAISTDIARDVTELAQLIGRVYVPLGNACMEGCGKAATVIADLKGDEEKGAVATEIARAFESADAAFRSKLNEPGATDGFRQSKVQIGERVLRGKVADHNSDVTLSDFATGDECLAFVPVTEETPADLTVKALKLGDAVDTAKAVLALLDAIEETKKMEAPCKTAADKVDAAGEHLVKLAEEDSTNSELVSELRSVVMSLQKEMSTPFSRSMKYFAAVARAALSAARQSLPKAGAAEQSEEA</sequence>
<gene>
    <name evidence="2" type="ORF">2050HW_00020</name>
</gene>
<keyword evidence="3" id="KW-1185">Reference proteome</keyword>
<dbReference type="Pfam" id="PF12699">
    <property type="entry name" value="phiKZ_IP"/>
    <property type="match status" value="1"/>
</dbReference>
<dbReference type="EMBL" id="MF285618">
    <property type="protein sequence ID" value="ATA65355.1"/>
    <property type="molecule type" value="Genomic_DNA"/>
</dbReference>
<organism evidence="2 3">
    <name type="scientific">Serratia phage vB_SmaM_ 2050HW</name>
    <dbReference type="NCBI Taxonomy" id="2024252"/>
    <lineage>
        <taxon>Viruses</taxon>
        <taxon>Duplodnaviria</taxon>
        <taxon>Heunggongvirae</taxon>
        <taxon>Uroviricota</taxon>
        <taxon>Caudoviricetes</taxon>
        <taxon>Chimalliviridae</taxon>
        <taxon>Moabitevirus</taxon>
        <taxon>Moabitevirus mv2050HW</taxon>
    </lineage>
</organism>
<evidence type="ECO:0000313" key="3">
    <source>
        <dbReference type="Proteomes" id="UP000223363"/>
    </source>
</evidence>